<name>A0AAV9I2D1_9PEZI</name>
<evidence type="ECO:0000313" key="8">
    <source>
        <dbReference type="Proteomes" id="UP001321749"/>
    </source>
</evidence>
<evidence type="ECO:0000256" key="1">
    <source>
        <dbReference type="ARBA" id="ARBA00004141"/>
    </source>
</evidence>
<evidence type="ECO:0000313" key="7">
    <source>
        <dbReference type="EMBL" id="KAK4466365.1"/>
    </source>
</evidence>
<dbReference type="Pfam" id="PF01284">
    <property type="entry name" value="MARVEL"/>
    <property type="match status" value="1"/>
</dbReference>
<evidence type="ECO:0000256" key="2">
    <source>
        <dbReference type="ARBA" id="ARBA00022692"/>
    </source>
</evidence>
<sequence>MFSLPHSLASPNFCPSTQLCTVQSLTSTRPIIVPRQHTPTPTHTPQLQHSKMAHGNNRARTGLSTFLLASSAVVWISSVIVMGILAYLVSEGWRGDHVVYTLVISVLTTVFYLAAFFLAAYPGYVLLFNLIFSYLWIVAVSFLASDWTYSHSSLLNAAEAFAFIAFFFLLFNVLYDWHNGFYRHGRTTAVV</sequence>
<reference evidence="7" key="2">
    <citation type="submission" date="2023-06" db="EMBL/GenBank/DDBJ databases">
        <authorList>
            <consortium name="Lawrence Berkeley National Laboratory"/>
            <person name="Mondo S.J."/>
            <person name="Hensen N."/>
            <person name="Bonometti L."/>
            <person name="Westerberg I."/>
            <person name="Brannstrom I.O."/>
            <person name="Guillou S."/>
            <person name="Cros-Aarteil S."/>
            <person name="Calhoun S."/>
            <person name="Haridas S."/>
            <person name="Kuo A."/>
            <person name="Pangilinan J."/>
            <person name="Riley R."/>
            <person name="Labutti K."/>
            <person name="Andreopoulos B."/>
            <person name="Lipzen A."/>
            <person name="Chen C."/>
            <person name="Yanf M."/>
            <person name="Daum C."/>
            <person name="Ng V."/>
            <person name="Clum A."/>
            <person name="Steindorff A."/>
            <person name="Ohm R."/>
            <person name="Martin F."/>
            <person name="Silar P."/>
            <person name="Natvig D."/>
            <person name="Lalanne C."/>
            <person name="Gautier V."/>
            <person name="Ament-Velasquez S.L."/>
            <person name="Kruys A."/>
            <person name="Hutchinson M.I."/>
            <person name="Powell A.J."/>
            <person name="Barry K."/>
            <person name="Miller A.N."/>
            <person name="Grigoriev I.V."/>
            <person name="Debuchy R."/>
            <person name="Gladieux P."/>
            <person name="Thoren M.H."/>
            <person name="Johannesson H."/>
        </authorList>
    </citation>
    <scope>NUCLEOTIDE SEQUENCE</scope>
    <source>
        <strain evidence="7">PSN324</strain>
    </source>
</reference>
<dbReference type="GO" id="GO:0016020">
    <property type="term" value="C:membrane"/>
    <property type="evidence" value="ECO:0007669"/>
    <property type="project" value="UniProtKB-SubCell"/>
</dbReference>
<dbReference type="PANTHER" id="PTHR39608:SF2">
    <property type="entry name" value="MARVEL DOMAIN-CONTAINING PROTEIN"/>
    <property type="match status" value="1"/>
</dbReference>
<dbReference type="Proteomes" id="UP001321749">
    <property type="component" value="Unassembled WGS sequence"/>
</dbReference>
<feature type="domain" description="MARVEL" evidence="6">
    <location>
        <begin position="73"/>
        <end position="174"/>
    </location>
</feature>
<gene>
    <name evidence="7" type="ORF">QBC42DRAFT_293455</name>
</gene>
<dbReference type="AlphaFoldDB" id="A0AAV9I2D1"/>
<evidence type="ECO:0000256" key="4">
    <source>
        <dbReference type="ARBA" id="ARBA00023136"/>
    </source>
</evidence>
<feature type="transmembrane region" description="Helical" evidence="5">
    <location>
        <begin position="99"/>
        <end position="119"/>
    </location>
</feature>
<dbReference type="InterPro" id="IPR008253">
    <property type="entry name" value="Marvel"/>
</dbReference>
<comment type="subcellular location">
    <subcellularLocation>
        <location evidence="1">Membrane</location>
        <topology evidence="1">Multi-pass membrane protein</topology>
    </subcellularLocation>
</comment>
<comment type="caution">
    <text evidence="7">The sequence shown here is derived from an EMBL/GenBank/DDBJ whole genome shotgun (WGS) entry which is preliminary data.</text>
</comment>
<reference evidence="7" key="1">
    <citation type="journal article" date="2023" name="Mol. Phylogenet. Evol.">
        <title>Genome-scale phylogeny and comparative genomics of the fungal order Sordariales.</title>
        <authorList>
            <person name="Hensen N."/>
            <person name="Bonometti L."/>
            <person name="Westerberg I."/>
            <person name="Brannstrom I.O."/>
            <person name="Guillou S."/>
            <person name="Cros-Aarteil S."/>
            <person name="Calhoun S."/>
            <person name="Haridas S."/>
            <person name="Kuo A."/>
            <person name="Mondo S."/>
            <person name="Pangilinan J."/>
            <person name="Riley R."/>
            <person name="LaButti K."/>
            <person name="Andreopoulos B."/>
            <person name="Lipzen A."/>
            <person name="Chen C."/>
            <person name="Yan M."/>
            <person name="Daum C."/>
            <person name="Ng V."/>
            <person name="Clum A."/>
            <person name="Steindorff A."/>
            <person name="Ohm R.A."/>
            <person name="Martin F."/>
            <person name="Silar P."/>
            <person name="Natvig D.O."/>
            <person name="Lalanne C."/>
            <person name="Gautier V."/>
            <person name="Ament-Velasquez S.L."/>
            <person name="Kruys A."/>
            <person name="Hutchinson M.I."/>
            <person name="Powell A.J."/>
            <person name="Barry K."/>
            <person name="Miller A.N."/>
            <person name="Grigoriev I.V."/>
            <person name="Debuchy R."/>
            <person name="Gladieux P."/>
            <person name="Hiltunen Thoren M."/>
            <person name="Johannesson H."/>
        </authorList>
    </citation>
    <scope>NUCLEOTIDE SEQUENCE</scope>
    <source>
        <strain evidence="7">PSN324</strain>
    </source>
</reference>
<evidence type="ECO:0000256" key="3">
    <source>
        <dbReference type="ARBA" id="ARBA00022989"/>
    </source>
</evidence>
<keyword evidence="3 5" id="KW-1133">Transmembrane helix</keyword>
<keyword evidence="2 5" id="KW-0812">Transmembrane</keyword>
<feature type="transmembrane region" description="Helical" evidence="5">
    <location>
        <begin position="126"/>
        <end position="145"/>
    </location>
</feature>
<protein>
    <recommendedName>
        <fullName evidence="6">MARVEL domain-containing protein</fullName>
    </recommendedName>
</protein>
<keyword evidence="4 5" id="KW-0472">Membrane</keyword>
<evidence type="ECO:0000256" key="5">
    <source>
        <dbReference type="SAM" id="Phobius"/>
    </source>
</evidence>
<proteinExistence type="predicted"/>
<keyword evidence="8" id="KW-1185">Reference proteome</keyword>
<accession>A0AAV9I2D1</accession>
<feature type="transmembrane region" description="Helical" evidence="5">
    <location>
        <begin position="157"/>
        <end position="175"/>
    </location>
</feature>
<feature type="transmembrane region" description="Helical" evidence="5">
    <location>
        <begin position="66"/>
        <end position="87"/>
    </location>
</feature>
<evidence type="ECO:0000259" key="6">
    <source>
        <dbReference type="Pfam" id="PF01284"/>
    </source>
</evidence>
<dbReference type="EMBL" id="MU864932">
    <property type="protein sequence ID" value="KAK4466365.1"/>
    <property type="molecule type" value="Genomic_DNA"/>
</dbReference>
<dbReference type="PANTHER" id="PTHR39608">
    <property type="entry name" value="INTEGRAL MEMBRANE PROTEIN (AFU_ORTHOLOGUE AFUA_5G08640)"/>
    <property type="match status" value="1"/>
</dbReference>
<organism evidence="7 8">
    <name type="scientific">Cladorrhinum samala</name>
    <dbReference type="NCBI Taxonomy" id="585594"/>
    <lineage>
        <taxon>Eukaryota</taxon>
        <taxon>Fungi</taxon>
        <taxon>Dikarya</taxon>
        <taxon>Ascomycota</taxon>
        <taxon>Pezizomycotina</taxon>
        <taxon>Sordariomycetes</taxon>
        <taxon>Sordariomycetidae</taxon>
        <taxon>Sordariales</taxon>
        <taxon>Podosporaceae</taxon>
        <taxon>Cladorrhinum</taxon>
    </lineage>
</organism>